<dbReference type="InterPro" id="IPR025406">
    <property type="entry name" value="DUF4132"/>
</dbReference>
<dbReference type="InterPro" id="IPR011889">
    <property type="entry name" value="Liste_lipo_26"/>
</dbReference>
<protein>
    <submittedName>
        <fullName evidence="2">BspA family leucine-rich repeat surface protein</fullName>
    </submittedName>
</protein>
<proteinExistence type="predicted"/>
<dbReference type="InterPro" id="IPR005046">
    <property type="entry name" value="DUF285"/>
</dbReference>
<keyword evidence="3" id="KW-1185">Reference proteome</keyword>
<evidence type="ECO:0000259" key="1">
    <source>
        <dbReference type="Pfam" id="PF13569"/>
    </source>
</evidence>
<feature type="domain" description="DUF4132" evidence="1">
    <location>
        <begin position="611"/>
        <end position="750"/>
    </location>
</feature>
<dbReference type="Proteomes" id="UP000264880">
    <property type="component" value="Chromosome"/>
</dbReference>
<organism evidence="2 3">
    <name type="scientific">Brachyspira hampsonii</name>
    <dbReference type="NCBI Taxonomy" id="1287055"/>
    <lineage>
        <taxon>Bacteria</taxon>
        <taxon>Pseudomonadati</taxon>
        <taxon>Spirochaetota</taxon>
        <taxon>Spirochaetia</taxon>
        <taxon>Brachyspirales</taxon>
        <taxon>Brachyspiraceae</taxon>
        <taxon>Brachyspira</taxon>
    </lineage>
</organism>
<dbReference type="NCBIfam" id="TIGR02167">
    <property type="entry name" value="Liste_lipo_26"/>
    <property type="match status" value="5"/>
</dbReference>
<accession>A0AAC9XJR6</accession>
<dbReference type="KEGG" id="bhp:BHAMNSH16_02080"/>
<dbReference type="RefSeq" id="WP_069731474.1">
    <property type="nucleotide sequence ID" value="NZ_CP019914.1"/>
</dbReference>
<dbReference type="EMBL" id="CP019914">
    <property type="protein sequence ID" value="ASJ20503.1"/>
    <property type="molecule type" value="Genomic_DNA"/>
</dbReference>
<dbReference type="Pfam" id="PF13569">
    <property type="entry name" value="DUF4132"/>
    <property type="match status" value="1"/>
</dbReference>
<dbReference type="Pfam" id="PF03382">
    <property type="entry name" value="DUF285"/>
    <property type="match status" value="1"/>
</dbReference>
<dbReference type="AlphaFoldDB" id="A0AAC9XJR6"/>
<name>A0AAC9XJR6_9SPIR</name>
<reference evidence="2 3" key="1">
    <citation type="submission" date="2017-02" db="EMBL/GenBank/DDBJ databases">
        <title>Complete genome sequence of Brachyspira hampsonii genomovar I strain NSH-16 (ATCC BAA-2463).</title>
        <authorList>
            <person name="Mirajkar N.S."/>
            <person name="Gebhart C.J."/>
        </authorList>
    </citation>
    <scope>NUCLEOTIDE SEQUENCE [LARGE SCALE GENOMIC DNA]</scope>
    <source>
        <strain evidence="2 3">NSH-16</strain>
    </source>
</reference>
<evidence type="ECO:0000313" key="3">
    <source>
        <dbReference type="Proteomes" id="UP000264880"/>
    </source>
</evidence>
<gene>
    <name evidence="2" type="ORF">BHAMNSH16_02080</name>
</gene>
<sequence>MRKYKPETKKELKKLVFTDGIKLCYIDTSLITDMSKLFYESKRKDFEGIEEWDVSNVTNMDMMFAYMGYNALVRYSAIDFNPDLSNWNVSKVKSMNNMFTHCSNFNQPLDKWDVSNVEDMSFMFYGANEFNQPLNNWNVSKVKNMRGMFQECENFNQPLNKWDTSNVKDMSFMFTRAKVFNKPLNKWNISKVKDLSSMFAYCDVFNQNLNDWDVSNVANMDSLFRQCEKLNQPFDKWDTSNVVNMEKTFFSCMKFNQPLNSWNVSNVENMDMMFYMAQSFNQPLDKWDTQKLITAAGLFRFAYKYDNYGSLENWNLDNLEEVGTFCDDEDKLHTRLKVYMQAFYPKEDYITITKFNVKEIYNLIAKDKNKRVVRLRKRIESDFSQELSFVTKDYNFKTIEKAEKYAQKKYNAKKEDKKLTFIKDCHVLIKDKSREVNITVIKYIYSEYLSLKRTINRLEKIDNIVNLLDFESFLKFIREIYLENQSIEIAGFIYAMYGGDEALKEISELISLGIDSKVFLIMIKFNIESRYAQSLLYEIYITAKNSVVRKEAGKMINELIEKINIGYTEFRLRCTPNYGFNSQCEKILNDDYKLIVNNDYTLSLFDIKDNKELKKVPQNFDEKLKEEIKELRKEIPKFINHTASILSITLIDGDIYSYDLFKEVFIDNYLMNKFASSLIWNLYDKDKNFITTFRYSNDGSYSNCYDEDVKINSNNFISLATPAEMDNNTVDKWRKQIEDYELAQPINQLTLIKLDKKNLKKEIKKIKNIEASYGAFKAFAKRYDMYTNDVLGYNDTITYTFPANDGDIFTMSAKVDADIEYDEPIDITIDFKKSENKKEISIRFVYTFLVFTILDFRLTDLFY</sequence>
<evidence type="ECO:0000313" key="2">
    <source>
        <dbReference type="EMBL" id="ASJ20503.1"/>
    </source>
</evidence>